<evidence type="ECO:0000256" key="4">
    <source>
        <dbReference type="SAM" id="Phobius"/>
    </source>
</evidence>
<gene>
    <name evidence="5" type="ORF">QBC42DRAFT_275112</name>
</gene>
<reference evidence="5" key="1">
    <citation type="journal article" date="2023" name="Mol. Phylogenet. Evol.">
        <title>Genome-scale phylogeny and comparative genomics of the fungal order Sordariales.</title>
        <authorList>
            <person name="Hensen N."/>
            <person name="Bonometti L."/>
            <person name="Westerberg I."/>
            <person name="Brannstrom I.O."/>
            <person name="Guillou S."/>
            <person name="Cros-Aarteil S."/>
            <person name="Calhoun S."/>
            <person name="Haridas S."/>
            <person name="Kuo A."/>
            <person name="Mondo S."/>
            <person name="Pangilinan J."/>
            <person name="Riley R."/>
            <person name="LaButti K."/>
            <person name="Andreopoulos B."/>
            <person name="Lipzen A."/>
            <person name="Chen C."/>
            <person name="Yan M."/>
            <person name="Daum C."/>
            <person name="Ng V."/>
            <person name="Clum A."/>
            <person name="Steindorff A."/>
            <person name="Ohm R.A."/>
            <person name="Martin F."/>
            <person name="Silar P."/>
            <person name="Natvig D.O."/>
            <person name="Lalanne C."/>
            <person name="Gautier V."/>
            <person name="Ament-Velasquez S.L."/>
            <person name="Kruys A."/>
            <person name="Hutchinson M.I."/>
            <person name="Powell A.J."/>
            <person name="Barry K."/>
            <person name="Miller A.N."/>
            <person name="Grigoriev I.V."/>
            <person name="Debuchy R."/>
            <person name="Gladieux P."/>
            <person name="Hiltunen Thoren M."/>
            <person name="Johannesson H."/>
        </authorList>
    </citation>
    <scope>NUCLEOTIDE SEQUENCE</scope>
    <source>
        <strain evidence="5">PSN324</strain>
    </source>
</reference>
<dbReference type="AlphaFoldDB" id="A0AAV9HJC1"/>
<feature type="region of interest" description="Disordered" evidence="3">
    <location>
        <begin position="526"/>
        <end position="569"/>
    </location>
</feature>
<dbReference type="InterPro" id="IPR015915">
    <property type="entry name" value="Kelch-typ_b-propeller"/>
</dbReference>
<evidence type="ECO:0000256" key="2">
    <source>
        <dbReference type="ARBA" id="ARBA00023004"/>
    </source>
</evidence>
<reference evidence="5" key="2">
    <citation type="submission" date="2023-06" db="EMBL/GenBank/DDBJ databases">
        <authorList>
            <consortium name="Lawrence Berkeley National Laboratory"/>
            <person name="Mondo S.J."/>
            <person name="Hensen N."/>
            <person name="Bonometti L."/>
            <person name="Westerberg I."/>
            <person name="Brannstrom I.O."/>
            <person name="Guillou S."/>
            <person name="Cros-Aarteil S."/>
            <person name="Calhoun S."/>
            <person name="Haridas S."/>
            <person name="Kuo A."/>
            <person name="Pangilinan J."/>
            <person name="Riley R."/>
            <person name="Labutti K."/>
            <person name="Andreopoulos B."/>
            <person name="Lipzen A."/>
            <person name="Chen C."/>
            <person name="Yanf M."/>
            <person name="Daum C."/>
            <person name="Ng V."/>
            <person name="Clum A."/>
            <person name="Steindorff A."/>
            <person name="Ohm R."/>
            <person name="Martin F."/>
            <person name="Silar P."/>
            <person name="Natvig D."/>
            <person name="Lalanne C."/>
            <person name="Gautier V."/>
            <person name="Ament-Velasquez S.L."/>
            <person name="Kruys A."/>
            <person name="Hutchinson M.I."/>
            <person name="Powell A.J."/>
            <person name="Barry K."/>
            <person name="Miller A.N."/>
            <person name="Grigoriev I.V."/>
            <person name="Debuchy R."/>
            <person name="Gladieux P."/>
            <person name="Thoren M.H."/>
            <person name="Johannesson H."/>
        </authorList>
    </citation>
    <scope>NUCLEOTIDE SEQUENCE</scope>
    <source>
        <strain evidence="5">PSN324</strain>
    </source>
</reference>
<feature type="compositionally biased region" description="Polar residues" evidence="3">
    <location>
        <begin position="545"/>
        <end position="566"/>
    </location>
</feature>
<evidence type="ECO:0000313" key="5">
    <source>
        <dbReference type="EMBL" id="KAK4459141.1"/>
    </source>
</evidence>
<dbReference type="EMBL" id="MU865045">
    <property type="protein sequence ID" value="KAK4459141.1"/>
    <property type="molecule type" value="Genomic_DNA"/>
</dbReference>
<evidence type="ECO:0000256" key="1">
    <source>
        <dbReference type="ARBA" id="ARBA00022737"/>
    </source>
</evidence>
<dbReference type="PANTHER" id="PTHR47435:SF4">
    <property type="entry name" value="KELCH REPEAT PROTEIN (AFU_ORTHOLOGUE AFUA_5G12780)"/>
    <property type="match status" value="1"/>
</dbReference>
<dbReference type="SUPFAM" id="SSF50965">
    <property type="entry name" value="Galactose oxidase, central domain"/>
    <property type="match status" value="1"/>
</dbReference>
<comment type="caution">
    <text evidence="5">The sequence shown here is derived from an EMBL/GenBank/DDBJ whole genome shotgun (WGS) entry which is preliminary data.</text>
</comment>
<keyword evidence="6" id="KW-1185">Reference proteome</keyword>
<feature type="region of interest" description="Disordered" evidence="3">
    <location>
        <begin position="659"/>
        <end position="738"/>
    </location>
</feature>
<dbReference type="Proteomes" id="UP001321749">
    <property type="component" value="Unassembled WGS sequence"/>
</dbReference>
<keyword evidence="4" id="KW-0472">Membrane</keyword>
<name>A0AAV9HJC1_9PEZI</name>
<keyword evidence="2" id="KW-0408">Iron</keyword>
<feature type="compositionally biased region" description="Polar residues" evidence="3">
    <location>
        <begin position="686"/>
        <end position="699"/>
    </location>
</feature>
<dbReference type="InterPro" id="IPR011043">
    <property type="entry name" value="Gal_Oxase/kelch_b-propeller"/>
</dbReference>
<organism evidence="5 6">
    <name type="scientific">Cladorrhinum samala</name>
    <dbReference type="NCBI Taxonomy" id="585594"/>
    <lineage>
        <taxon>Eukaryota</taxon>
        <taxon>Fungi</taxon>
        <taxon>Dikarya</taxon>
        <taxon>Ascomycota</taxon>
        <taxon>Pezizomycotina</taxon>
        <taxon>Sordariomycetes</taxon>
        <taxon>Sordariomycetidae</taxon>
        <taxon>Sordariales</taxon>
        <taxon>Podosporaceae</taxon>
        <taxon>Cladorrhinum</taxon>
    </lineage>
</organism>
<dbReference type="Gene3D" id="2.120.10.80">
    <property type="entry name" value="Kelch-type beta propeller"/>
    <property type="match status" value="2"/>
</dbReference>
<feature type="transmembrane region" description="Helical" evidence="4">
    <location>
        <begin position="33"/>
        <end position="53"/>
    </location>
</feature>
<dbReference type="PANTHER" id="PTHR47435">
    <property type="entry name" value="KELCH REPEAT PROTEIN (AFU_ORTHOLOGUE AFUA_5G12780)"/>
    <property type="match status" value="1"/>
</dbReference>
<keyword evidence="4" id="KW-0812">Transmembrane</keyword>
<keyword evidence="1" id="KW-0677">Repeat</keyword>
<proteinExistence type="predicted"/>
<protein>
    <submittedName>
        <fullName evidence="5">Autophagy-related protein 3</fullName>
    </submittedName>
</protein>
<dbReference type="GO" id="GO:0019760">
    <property type="term" value="P:glucosinolate metabolic process"/>
    <property type="evidence" value="ECO:0007669"/>
    <property type="project" value="UniProtKB-ARBA"/>
</dbReference>
<keyword evidence="4" id="KW-1133">Transmembrane helix</keyword>
<accession>A0AAV9HJC1</accession>
<evidence type="ECO:0000256" key="3">
    <source>
        <dbReference type="SAM" id="MobiDB-lite"/>
    </source>
</evidence>
<sequence length="738" mass="80050">MTLPAMGAAPPGQATGPIHVFGHRQMRMLRSIYPPYSLSSLCISFLLLLFAHVKKASAQLDPINNFCRRFGHQTAIIDRRLYVDGGLVNYSPFAQYPNNYTNDGLLYHDLDRPGDGMPQLYANLTKDISIPRVHGGTLWADNINKRFYLFGGEYYQRPPPQQFNLWSYDVINSEWFSFGPPKQVRIDPVSYGAGVAIAERGEGYYFGGLISNNSAWGWAGPPVAVPGIVKYIMDSNVWKNDTGPDSIGRAEGAMVFIPISDAGMLVYFGGVQDPQLNGTFIGQPMDQILLYDVSSSKWYKQNATGTVPQMRRRFCAGAAWAPDQSSYNIYVYGGAGLPPDTAGFDDLYILTIPSFQWIKVEWAKPNGDYPHHSLTCDVVDHAQMLILGGTFPVTNNCDVPNQYGLHGLDMGAQLSPEKDFWRFYSPNLTTYAVPDPIIKVVGGSAGGGATKTAPDGGFHDGDLRLLMTRAAKIPTRTPTRPIPKSTGESDETKIPTGAIAGIAIAATIVFLAGLIGSCWFIKRHRRNQKPKTSAPTPRPGYPIQDTDNTGIMHTPHTSSPFTSQEPPHQCPVELPVASEALPFAPPAQPHTYEMVYTPPPASAHPLPCSNPSAANLVNSDNSMKGTPTAAGTGNSAEPRTMIDEEGRMWVQVSPPLPAAVRQRTGSSPVAGGHSPGAGTDLGLYPTNGTGWLVSPNTPREPQELGVSQPRPRGTMEMGEVGGSDAVDGRPRHTTFYHP</sequence>
<evidence type="ECO:0000313" key="6">
    <source>
        <dbReference type="Proteomes" id="UP001321749"/>
    </source>
</evidence>
<feature type="transmembrane region" description="Helical" evidence="4">
    <location>
        <begin position="498"/>
        <end position="521"/>
    </location>
</feature>